<dbReference type="FunFam" id="3.40.50.620:FF:000063">
    <property type="entry name" value="Isoleucine--tRNA ligase"/>
    <property type="match status" value="1"/>
</dbReference>
<dbReference type="InterPro" id="IPR009008">
    <property type="entry name" value="Val/Leu/Ile-tRNA-synth_edit"/>
</dbReference>
<dbReference type="SMART" id="SM00855">
    <property type="entry name" value="PGAM"/>
    <property type="match status" value="1"/>
</dbReference>
<evidence type="ECO:0000256" key="8">
    <source>
        <dbReference type="ARBA" id="ARBA00022741"/>
    </source>
</evidence>
<evidence type="ECO:0000313" key="19">
    <source>
        <dbReference type="Proteomes" id="UP000178107"/>
    </source>
</evidence>
<feature type="domain" description="Aminoacyl-tRNA synthetase class Ia" evidence="16">
    <location>
        <begin position="654"/>
        <end position="787"/>
    </location>
</feature>
<sequence length="1074" mass="124752">MTKMKSERAQKEEKILQFWQDNKIFSKTLSQSKGKKEFIFYDGPPFATGLPHAGSLLSSIIKDVIPRYKTMQGFHVRRRWGWDCHGLPIENMIEKELGIKDKLEIESKFGIEAFNEACRSSVLRYVREWKQYVDRVGRWVDYDNAYKTMDNTFIESVWHALSEINKKGLLYEGRKVLLYCPHCQTPIAKAEVAMDNSYKDVTEESVTVEFRIKGQENKSFLAWTTTPWTLPGNVALAVHPDIDYVEIEKKDMGDGELVRFVLAKARLETVFGNDDYKVVREMKGTELVGLEYEPLYRITDDSKAYHVYAADFVTTEDGTGIVHTAILYGEDDYQLGLRENLPQVPLLDEKGHFNNAAPELVRGQYFKKAEKAIKDDLEKRGLMFKRENHTHSYPHCHRCGTALVYNALTSWFINIQKVKDRMIKLNEKVNWVPEYLKHGRFLNIVENAPDWTISRNRYWASPLPIWKDASGKIYLIGSIDELKKHTKKSGNKYFVMRHGQAESNVKNILDLTGDPENHLTEKGKQEVEQIKGQEFDLVFCSPFLRARESAEIIGRDFVVDERLREIGQNEEGSSARRRMGDFIYDIENKYQNKKILVISHGEPIWWLERMTEGENAEKFIPNNRWIKTGEFRKLDFVPLPHNKNFELDLHRPYIDDIELISEDGEPLKRIPEVIDGWVESASMPFAEYHYPFENKKEFENRFPGDFVAEYIAQTRTWFYYMHTIATALFDNIAFKNVITTGNVVAADGSKMSKSKGNYTDPLVLIDSMGADAFRYYLMSSVVMQAEDMLFKDEEIKDVHNRLINILWNSFSFYELYADGKLETRNSKLETKHVLDRWILARLDQLIGEVTEAMEKYDMVRATRPIKDFVSDLSTWYIRRSRDRFKVRDQEALGTARHVFQEFSKLIAPVMPFIAEDIYRRLKGGKESVHLEDWPKAGSVDQKILENMEEARKIVSLALEARSKAGIKVRQPLAKLEIRTDALGSEYLEIIKDELNVKEVVVNNALEGDVCLDTTLTPKLEEEGRVRDAMRAVQDWRKERGLKPGETARYEVPEAEKEFFSKHAEEIKKATNIEF</sequence>
<feature type="short sequence motif" description="'KMSKS' region" evidence="15">
    <location>
        <begin position="750"/>
        <end position="754"/>
    </location>
</feature>
<keyword evidence="8 15" id="KW-0547">Nucleotide-binding</keyword>
<keyword evidence="9 15" id="KW-0862">Zinc</keyword>
<comment type="catalytic activity">
    <reaction evidence="14 15">
        <text>tRNA(Ile) + L-isoleucine + ATP = L-isoleucyl-tRNA(Ile) + AMP + diphosphate</text>
        <dbReference type="Rhea" id="RHEA:11060"/>
        <dbReference type="Rhea" id="RHEA-COMP:9666"/>
        <dbReference type="Rhea" id="RHEA-COMP:9695"/>
        <dbReference type="ChEBI" id="CHEBI:30616"/>
        <dbReference type="ChEBI" id="CHEBI:33019"/>
        <dbReference type="ChEBI" id="CHEBI:58045"/>
        <dbReference type="ChEBI" id="CHEBI:78442"/>
        <dbReference type="ChEBI" id="CHEBI:78528"/>
        <dbReference type="ChEBI" id="CHEBI:456215"/>
        <dbReference type="EC" id="6.1.1.5"/>
    </reaction>
</comment>
<feature type="binding site" evidence="15">
    <location>
        <position position="753"/>
    </location>
    <ligand>
        <name>ATP</name>
        <dbReference type="ChEBI" id="CHEBI:30616"/>
    </ligand>
</feature>
<dbReference type="AlphaFoldDB" id="A0A1G2T0J7"/>
<dbReference type="Gene3D" id="3.90.740.10">
    <property type="entry name" value="Valyl/Leucyl/Isoleucyl-tRNA synthetase, editing domain"/>
    <property type="match status" value="1"/>
</dbReference>
<dbReference type="InterPro" id="IPR009080">
    <property type="entry name" value="tRNAsynth_Ia_anticodon-bd"/>
</dbReference>
<dbReference type="PANTHER" id="PTHR42780:SF1">
    <property type="entry name" value="ISOLEUCINE--TRNA LIGASE, CYTOPLASMIC"/>
    <property type="match status" value="1"/>
</dbReference>
<dbReference type="GO" id="GO:0002161">
    <property type="term" value="F:aminoacyl-tRNA deacylase activity"/>
    <property type="evidence" value="ECO:0007669"/>
    <property type="project" value="InterPro"/>
</dbReference>
<dbReference type="EC" id="6.1.1.5" evidence="15"/>
<evidence type="ECO:0000256" key="11">
    <source>
        <dbReference type="ARBA" id="ARBA00022917"/>
    </source>
</evidence>
<evidence type="ECO:0000256" key="14">
    <source>
        <dbReference type="ARBA" id="ARBA00048359"/>
    </source>
</evidence>
<dbReference type="InterPro" id="IPR013155">
    <property type="entry name" value="M/V/L/I-tRNA-synth_anticd-bd"/>
</dbReference>
<dbReference type="InterPro" id="IPR013078">
    <property type="entry name" value="His_Pase_superF_clade-1"/>
</dbReference>
<keyword evidence="12 15" id="KW-0030">Aminoacyl-tRNA synthetase</keyword>
<keyword evidence="6 15" id="KW-0436">Ligase</keyword>
<dbReference type="CDD" id="cd07067">
    <property type="entry name" value="HP_PGM_like"/>
    <property type="match status" value="1"/>
</dbReference>
<comment type="cofactor">
    <cofactor evidence="1 15">
        <name>Zn(2+)</name>
        <dbReference type="ChEBI" id="CHEBI:29105"/>
    </cofactor>
</comment>
<dbReference type="SUPFAM" id="SSF47323">
    <property type="entry name" value="Anticodon-binding domain of a subclass of class I aminoacyl-tRNA synthetases"/>
    <property type="match status" value="1"/>
</dbReference>
<evidence type="ECO:0000256" key="10">
    <source>
        <dbReference type="ARBA" id="ARBA00022840"/>
    </source>
</evidence>
<dbReference type="GO" id="GO:0000049">
    <property type="term" value="F:tRNA binding"/>
    <property type="evidence" value="ECO:0007669"/>
    <property type="project" value="InterPro"/>
</dbReference>
<dbReference type="EMBL" id="MHVH01000001">
    <property type="protein sequence ID" value="OHA90816.1"/>
    <property type="molecule type" value="Genomic_DNA"/>
</dbReference>
<dbReference type="SUPFAM" id="SSF53254">
    <property type="entry name" value="Phosphoglycerate mutase-like"/>
    <property type="match status" value="1"/>
</dbReference>
<comment type="subcellular location">
    <subcellularLocation>
        <location evidence="2 15">Cytoplasm</location>
    </subcellularLocation>
</comment>
<keyword evidence="5 15" id="KW-0963">Cytoplasm</keyword>
<gene>
    <name evidence="15" type="primary">ileS</name>
    <name evidence="18" type="ORF">A2838_03385</name>
</gene>
<dbReference type="Gene3D" id="3.40.50.1240">
    <property type="entry name" value="Phosphoglycerate mutase-like"/>
    <property type="match status" value="1"/>
</dbReference>
<evidence type="ECO:0000256" key="13">
    <source>
        <dbReference type="ARBA" id="ARBA00025217"/>
    </source>
</evidence>
<dbReference type="Pfam" id="PF19302">
    <property type="entry name" value="DUF5915"/>
    <property type="match status" value="1"/>
</dbReference>
<organism evidence="18 19">
    <name type="scientific">Candidatus Zambryskibacteria bacterium RIFCSPHIGHO2_01_FULL_46_25</name>
    <dbReference type="NCBI Taxonomy" id="1802738"/>
    <lineage>
        <taxon>Bacteria</taxon>
        <taxon>Candidatus Zambryskiibacteriota</taxon>
    </lineage>
</organism>
<evidence type="ECO:0000256" key="15">
    <source>
        <dbReference type="HAMAP-Rule" id="MF_02003"/>
    </source>
</evidence>
<evidence type="ECO:0000256" key="1">
    <source>
        <dbReference type="ARBA" id="ARBA00001947"/>
    </source>
</evidence>
<evidence type="ECO:0000259" key="17">
    <source>
        <dbReference type="Pfam" id="PF08264"/>
    </source>
</evidence>
<reference evidence="18 19" key="1">
    <citation type="journal article" date="2016" name="Nat. Commun.">
        <title>Thousands of microbial genomes shed light on interconnected biogeochemical processes in an aquifer system.</title>
        <authorList>
            <person name="Anantharaman K."/>
            <person name="Brown C.T."/>
            <person name="Hug L.A."/>
            <person name="Sharon I."/>
            <person name="Castelle C.J."/>
            <person name="Probst A.J."/>
            <person name="Thomas B.C."/>
            <person name="Singh A."/>
            <person name="Wilkins M.J."/>
            <person name="Karaoz U."/>
            <person name="Brodie E.L."/>
            <person name="Williams K.H."/>
            <person name="Hubbard S.S."/>
            <person name="Banfield J.F."/>
        </authorList>
    </citation>
    <scope>NUCLEOTIDE SEQUENCE [LARGE SCALE GENOMIC DNA]</scope>
</reference>
<dbReference type="CDD" id="cd07961">
    <property type="entry name" value="Anticodon_Ia_Ile_ABEc"/>
    <property type="match status" value="1"/>
</dbReference>
<proteinExistence type="inferred from homology"/>
<evidence type="ECO:0000259" key="16">
    <source>
        <dbReference type="Pfam" id="PF00133"/>
    </source>
</evidence>
<feature type="domain" description="Aminoacyl-tRNA synthetase class Ia" evidence="16">
    <location>
        <begin position="14"/>
        <end position="491"/>
    </location>
</feature>
<comment type="subunit">
    <text evidence="4 15">Monomer.</text>
</comment>
<evidence type="ECO:0000256" key="9">
    <source>
        <dbReference type="ARBA" id="ARBA00022833"/>
    </source>
</evidence>
<keyword evidence="11 15" id="KW-0648">Protein biosynthesis</keyword>
<dbReference type="HAMAP" id="MF_02003">
    <property type="entry name" value="Ile_tRNA_synth_type2"/>
    <property type="match status" value="1"/>
</dbReference>
<dbReference type="SUPFAM" id="SSF50677">
    <property type="entry name" value="ValRS/IleRS/LeuRS editing domain"/>
    <property type="match status" value="1"/>
</dbReference>
<dbReference type="InterPro" id="IPR023586">
    <property type="entry name" value="Ile-tRNA-ligase_type2"/>
</dbReference>
<dbReference type="GO" id="GO:0005737">
    <property type="term" value="C:cytoplasm"/>
    <property type="evidence" value="ECO:0007669"/>
    <property type="project" value="UniProtKB-SubCell"/>
</dbReference>
<evidence type="ECO:0000256" key="4">
    <source>
        <dbReference type="ARBA" id="ARBA00011245"/>
    </source>
</evidence>
<dbReference type="GO" id="GO:0006428">
    <property type="term" value="P:isoleucyl-tRNA aminoacylation"/>
    <property type="evidence" value="ECO:0007669"/>
    <property type="project" value="UniProtKB-UniRule"/>
</dbReference>
<dbReference type="PANTHER" id="PTHR42780">
    <property type="entry name" value="SOLEUCYL-TRNA SYNTHETASE"/>
    <property type="match status" value="1"/>
</dbReference>
<dbReference type="Gene3D" id="3.40.50.620">
    <property type="entry name" value="HUPs"/>
    <property type="match status" value="2"/>
</dbReference>
<dbReference type="GO" id="GO:0005524">
    <property type="term" value="F:ATP binding"/>
    <property type="evidence" value="ECO:0007669"/>
    <property type="project" value="UniProtKB-UniRule"/>
</dbReference>
<dbReference type="Pfam" id="PF08264">
    <property type="entry name" value="Anticodon_1"/>
    <property type="match status" value="1"/>
</dbReference>
<dbReference type="GO" id="GO:0008270">
    <property type="term" value="F:zinc ion binding"/>
    <property type="evidence" value="ECO:0007669"/>
    <property type="project" value="UniProtKB-UniRule"/>
</dbReference>
<feature type="short sequence motif" description="'HIGH' region" evidence="15">
    <location>
        <begin position="45"/>
        <end position="55"/>
    </location>
</feature>
<evidence type="ECO:0000256" key="5">
    <source>
        <dbReference type="ARBA" id="ARBA00022490"/>
    </source>
</evidence>
<dbReference type="Gene3D" id="1.10.730.10">
    <property type="entry name" value="Isoleucyl-tRNA Synthetase, Domain 1"/>
    <property type="match status" value="1"/>
</dbReference>
<dbReference type="SUPFAM" id="SSF52374">
    <property type="entry name" value="Nucleotidylyl transferase"/>
    <property type="match status" value="1"/>
</dbReference>
<keyword evidence="10 15" id="KW-0067">ATP-binding</keyword>
<dbReference type="Pfam" id="PF00300">
    <property type="entry name" value="His_Phos_1"/>
    <property type="match status" value="1"/>
</dbReference>
<dbReference type="InterPro" id="IPR002300">
    <property type="entry name" value="aa-tRNA-synth_Ia"/>
</dbReference>
<comment type="function">
    <text evidence="13 15">Catalyzes the attachment of isoleucine to tRNA(Ile). As IleRS can inadvertently accommodate and process structurally similar amino acids such as valine, to avoid such errors it has two additional distinct tRNA(Ile)-dependent editing activities. One activity is designated as 'pretransfer' editing and involves the hydrolysis of activated Val-AMP. The other activity is designated 'posttransfer' editing and involves deacylation of mischarged Val-tRNA(Ile).</text>
</comment>
<evidence type="ECO:0000313" key="18">
    <source>
        <dbReference type="EMBL" id="OHA90816.1"/>
    </source>
</evidence>
<dbReference type="CDD" id="cd00818">
    <property type="entry name" value="IleRS_core"/>
    <property type="match status" value="1"/>
</dbReference>
<evidence type="ECO:0000256" key="6">
    <source>
        <dbReference type="ARBA" id="ARBA00022598"/>
    </source>
</evidence>
<dbReference type="Proteomes" id="UP000178107">
    <property type="component" value="Unassembled WGS sequence"/>
</dbReference>
<evidence type="ECO:0000256" key="2">
    <source>
        <dbReference type="ARBA" id="ARBA00004496"/>
    </source>
</evidence>
<dbReference type="InterPro" id="IPR033709">
    <property type="entry name" value="Anticodon_Ile_ABEc"/>
</dbReference>
<dbReference type="GO" id="GO:0004822">
    <property type="term" value="F:isoleucine-tRNA ligase activity"/>
    <property type="evidence" value="ECO:0007669"/>
    <property type="project" value="UniProtKB-UniRule"/>
</dbReference>
<evidence type="ECO:0000256" key="3">
    <source>
        <dbReference type="ARBA" id="ARBA00007078"/>
    </source>
</evidence>
<dbReference type="PRINTS" id="PR00984">
    <property type="entry name" value="TRNASYNTHILE"/>
</dbReference>
<feature type="domain" description="Methionyl/Valyl/Leucyl/Isoleucyl-tRNA synthetase anticodon-binding" evidence="17">
    <location>
        <begin position="835"/>
        <end position="973"/>
    </location>
</feature>
<protein>
    <recommendedName>
        <fullName evidence="15">Isoleucine--tRNA ligase</fullName>
        <ecNumber evidence="15">6.1.1.5</ecNumber>
    </recommendedName>
    <alternativeName>
        <fullName evidence="15">Isoleucyl-tRNA synthetase</fullName>
        <shortName evidence="15">IleRS</shortName>
    </alternativeName>
</protein>
<name>A0A1G2T0J7_9BACT</name>
<dbReference type="InterPro" id="IPR029033">
    <property type="entry name" value="His_PPase_superfam"/>
</dbReference>
<keyword evidence="7 15" id="KW-0479">Metal-binding</keyword>
<dbReference type="InterPro" id="IPR014729">
    <property type="entry name" value="Rossmann-like_a/b/a_fold"/>
</dbReference>
<comment type="caution">
    <text evidence="18">The sequence shown here is derived from an EMBL/GenBank/DDBJ whole genome shotgun (WGS) entry which is preliminary data.</text>
</comment>
<dbReference type="Pfam" id="PF00133">
    <property type="entry name" value="tRNA-synt_1"/>
    <property type="match status" value="2"/>
</dbReference>
<accession>A0A1G2T0J7</accession>
<dbReference type="InterPro" id="IPR002301">
    <property type="entry name" value="Ile-tRNA-ligase"/>
</dbReference>
<evidence type="ECO:0000256" key="12">
    <source>
        <dbReference type="ARBA" id="ARBA00023146"/>
    </source>
</evidence>
<comment type="domain">
    <text evidence="15">IleRS has two distinct active sites: one for aminoacylation and one for editing. The misactivated valine is translocated from the active site to the editing site, which sterically excludes the correctly activated isoleucine. The single editing site contains two valyl binding pockets, one specific for each substrate (Val-AMP or Val-tRNA(Ile)).</text>
</comment>
<comment type="similarity">
    <text evidence="3 15">Belongs to the class-I aminoacyl-tRNA synthetase family. IleS type 2 subfamily.</text>
</comment>
<evidence type="ECO:0000256" key="7">
    <source>
        <dbReference type="ARBA" id="ARBA00022723"/>
    </source>
</evidence>